<feature type="region of interest" description="Disordered" evidence="1">
    <location>
        <begin position="289"/>
        <end position="309"/>
    </location>
</feature>
<feature type="transmembrane region" description="Helical" evidence="2">
    <location>
        <begin position="49"/>
        <end position="71"/>
    </location>
</feature>
<feature type="transmembrane region" description="Helical" evidence="2">
    <location>
        <begin position="219"/>
        <end position="239"/>
    </location>
</feature>
<proteinExistence type="predicted"/>
<reference evidence="3" key="1">
    <citation type="submission" date="2023-03" db="EMBL/GenBank/DDBJ databases">
        <title>Massive genome expansion in bonnet fungi (Mycena s.s.) driven by repeated elements and novel gene families across ecological guilds.</title>
        <authorList>
            <consortium name="Lawrence Berkeley National Laboratory"/>
            <person name="Harder C.B."/>
            <person name="Miyauchi S."/>
            <person name="Viragh M."/>
            <person name="Kuo A."/>
            <person name="Thoen E."/>
            <person name="Andreopoulos B."/>
            <person name="Lu D."/>
            <person name="Skrede I."/>
            <person name="Drula E."/>
            <person name="Henrissat B."/>
            <person name="Morin E."/>
            <person name="Kohler A."/>
            <person name="Barry K."/>
            <person name="LaButti K."/>
            <person name="Morin E."/>
            <person name="Salamov A."/>
            <person name="Lipzen A."/>
            <person name="Mereny Z."/>
            <person name="Hegedus B."/>
            <person name="Baldrian P."/>
            <person name="Stursova M."/>
            <person name="Weitz H."/>
            <person name="Taylor A."/>
            <person name="Grigoriev I.V."/>
            <person name="Nagy L.G."/>
            <person name="Martin F."/>
            <person name="Kauserud H."/>
        </authorList>
    </citation>
    <scope>NUCLEOTIDE SEQUENCE</scope>
    <source>
        <strain evidence="3">CBHHK002</strain>
    </source>
</reference>
<evidence type="ECO:0000313" key="3">
    <source>
        <dbReference type="EMBL" id="KAJ7323649.1"/>
    </source>
</evidence>
<feature type="transmembrane region" description="Helical" evidence="2">
    <location>
        <begin position="20"/>
        <end position="37"/>
    </location>
</feature>
<evidence type="ECO:0000256" key="1">
    <source>
        <dbReference type="SAM" id="MobiDB-lite"/>
    </source>
</evidence>
<keyword evidence="4" id="KW-1185">Reference proteome</keyword>
<organism evidence="3 4">
    <name type="scientific">Mycena albidolilacea</name>
    <dbReference type="NCBI Taxonomy" id="1033008"/>
    <lineage>
        <taxon>Eukaryota</taxon>
        <taxon>Fungi</taxon>
        <taxon>Dikarya</taxon>
        <taxon>Basidiomycota</taxon>
        <taxon>Agaricomycotina</taxon>
        <taxon>Agaricomycetes</taxon>
        <taxon>Agaricomycetidae</taxon>
        <taxon>Agaricales</taxon>
        <taxon>Marasmiineae</taxon>
        <taxon>Mycenaceae</taxon>
        <taxon>Mycena</taxon>
    </lineage>
</organism>
<dbReference type="EMBL" id="JARIHO010000046">
    <property type="protein sequence ID" value="KAJ7323649.1"/>
    <property type="molecule type" value="Genomic_DNA"/>
</dbReference>
<dbReference type="Proteomes" id="UP001218218">
    <property type="component" value="Unassembled WGS sequence"/>
</dbReference>
<keyword evidence="2" id="KW-0472">Membrane</keyword>
<feature type="transmembrane region" description="Helical" evidence="2">
    <location>
        <begin position="128"/>
        <end position="146"/>
    </location>
</feature>
<dbReference type="AlphaFoldDB" id="A0AAD6ZIM3"/>
<protein>
    <submittedName>
        <fullName evidence="3">Uncharacterized protein</fullName>
    </submittedName>
</protein>
<comment type="caution">
    <text evidence="3">The sequence shown here is derived from an EMBL/GenBank/DDBJ whole genome shotgun (WGS) entry which is preliminary data.</text>
</comment>
<feature type="transmembrane region" description="Helical" evidence="2">
    <location>
        <begin position="99"/>
        <end position="116"/>
    </location>
</feature>
<sequence>MPSLEPILTAILVEAMLESALHGLYSFLFLTVAYLFWVKPTPKRGPRLYLFAAIVPQYLISTAHWICTIFYTRRDFVILGGGLPAVLAELEGDAHGEPFTVLFTLSGFLSNLFAIHRVSVVWKTKLTVILLPSFLMVAYVAAGIALELGGNTAGYPLVTTSSVLSLVVTTYSTGTHSSPGKFGESTVHRFRLTQDVQKKRLWHSSGLGVITESYALQTAFDLCILISFVVGSFIGLLIFDRVAPAVFGIANLLIHARIGLGWAGDTNPERKTEASTVVFRTNPTASAIRSDREEMELQQQRQEVKSKRG</sequence>
<accession>A0AAD6ZIM3</accession>
<gene>
    <name evidence="3" type="ORF">DFH08DRAFT_1029264</name>
</gene>
<keyword evidence="2" id="KW-0812">Transmembrane</keyword>
<evidence type="ECO:0000313" key="4">
    <source>
        <dbReference type="Proteomes" id="UP001218218"/>
    </source>
</evidence>
<name>A0AAD6ZIM3_9AGAR</name>
<evidence type="ECO:0000256" key="2">
    <source>
        <dbReference type="SAM" id="Phobius"/>
    </source>
</evidence>
<keyword evidence="2" id="KW-1133">Transmembrane helix</keyword>